<evidence type="ECO:0008006" key="4">
    <source>
        <dbReference type="Google" id="ProtNLM"/>
    </source>
</evidence>
<evidence type="ECO:0000313" key="2">
    <source>
        <dbReference type="EMBL" id="KAF4485561.1"/>
    </source>
</evidence>
<sequence length="320" mass="35357">MTSSNPRSFNFPTRSSVYSPYPVETVYPFDPLTALLSPQHRPQHRPKEPPQAMLSPTCLAAVRNVPEVIRFMHRFYQKDMAREYDLALFLANRQGHQGTASLLLDLHANPGRENAANGLHGAAWRGLGGNIKVYINTYGAKPDVTDGSSATPIIYAILGIQLEPRAWQTIKCLMSYGARQWTRFGSKELSYAEIALMAGKEYLAQKFKELESSPSPTILNSSREPSHEPGEGNDQPNDKQPQEGSEADGGVSLSRERSCTVGRDDVDNEELRDDPEADGGASLSRERSCTVGRDDDIQPKNKRPREDSEASGGAKRAREV</sequence>
<feature type="compositionally biased region" description="Basic and acidic residues" evidence="1">
    <location>
        <begin position="284"/>
        <end position="308"/>
    </location>
</feature>
<comment type="caution">
    <text evidence="2">The sequence shown here is derived from an EMBL/GenBank/DDBJ whole genome shotgun (WGS) entry which is preliminary data.</text>
</comment>
<dbReference type="Gene3D" id="1.25.40.20">
    <property type="entry name" value="Ankyrin repeat-containing domain"/>
    <property type="match status" value="1"/>
</dbReference>
<gene>
    <name evidence="2" type="ORF">FAGAP_11591</name>
</gene>
<feature type="compositionally biased region" description="Acidic residues" evidence="1">
    <location>
        <begin position="266"/>
        <end position="277"/>
    </location>
</feature>
<feature type="compositionally biased region" description="Basic and acidic residues" evidence="1">
    <location>
        <begin position="224"/>
        <end position="241"/>
    </location>
</feature>
<proteinExistence type="predicted"/>
<reference evidence="2" key="1">
    <citation type="submission" date="2020-01" db="EMBL/GenBank/DDBJ databases">
        <title>Identification and distribution of gene clusters putatively required for synthesis of sphingolipid metabolism inhibitors in phylogenetically diverse species of the filamentous fungus Fusarium.</title>
        <authorList>
            <person name="Kim H.-S."/>
            <person name="Busman M."/>
            <person name="Brown D.W."/>
            <person name="Divon H."/>
            <person name="Uhlig S."/>
            <person name="Proctor R.H."/>
        </authorList>
    </citation>
    <scope>NUCLEOTIDE SEQUENCE</scope>
    <source>
        <strain evidence="2">NRRL 31653</strain>
    </source>
</reference>
<protein>
    <recommendedName>
        <fullName evidence="4">Ankyrin repeat protein</fullName>
    </recommendedName>
</protein>
<dbReference type="Proteomes" id="UP000737391">
    <property type="component" value="Unassembled WGS sequence"/>
</dbReference>
<dbReference type="OrthoDB" id="5087566at2759"/>
<organism evidence="2 3">
    <name type="scientific">Fusarium agapanthi</name>
    <dbReference type="NCBI Taxonomy" id="1803897"/>
    <lineage>
        <taxon>Eukaryota</taxon>
        <taxon>Fungi</taxon>
        <taxon>Dikarya</taxon>
        <taxon>Ascomycota</taxon>
        <taxon>Pezizomycotina</taxon>
        <taxon>Sordariomycetes</taxon>
        <taxon>Hypocreomycetidae</taxon>
        <taxon>Hypocreales</taxon>
        <taxon>Nectriaceae</taxon>
        <taxon>Fusarium</taxon>
        <taxon>Fusarium fujikuroi species complex</taxon>
    </lineage>
</organism>
<dbReference type="SUPFAM" id="SSF48403">
    <property type="entry name" value="Ankyrin repeat"/>
    <property type="match status" value="1"/>
</dbReference>
<feature type="region of interest" description="Disordered" evidence="1">
    <location>
        <begin position="213"/>
        <end position="320"/>
    </location>
</feature>
<keyword evidence="3" id="KW-1185">Reference proteome</keyword>
<feature type="compositionally biased region" description="Polar residues" evidence="1">
    <location>
        <begin position="213"/>
        <end position="223"/>
    </location>
</feature>
<evidence type="ECO:0000313" key="3">
    <source>
        <dbReference type="Proteomes" id="UP000737391"/>
    </source>
</evidence>
<name>A0A9P5E3H3_9HYPO</name>
<dbReference type="InterPro" id="IPR036770">
    <property type="entry name" value="Ankyrin_rpt-contain_sf"/>
</dbReference>
<evidence type="ECO:0000256" key="1">
    <source>
        <dbReference type="SAM" id="MobiDB-lite"/>
    </source>
</evidence>
<accession>A0A9P5E3H3</accession>
<dbReference type="AlphaFoldDB" id="A0A9P5E3H3"/>
<feature type="compositionally biased region" description="Basic and acidic residues" evidence="1">
    <location>
        <begin position="254"/>
        <end position="265"/>
    </location>
</feature>
<dbReference type="EMBL" id="LUFC02001099">
    <property type="protein sequence ID" value="KAF4485561.1"/>
    <property type="molecule type" value="Genomic_DNA"/>
</dbReference>